<comment type="caution">
    <text evidence="3">The sequence shown here is derived from an EMBL/GenBank/DDBJ whole genome shotgun (WGS) entry which is preliminary data.</text>
</comment>
<dbReference type="InterPro" id="IPR036366">
    <property type="entry name" value="PGBDSf"/>
</dbReference>
<dbReference type="InterPro" id="IPR002477">
    <property type="entry name" value="Peptidoglycan-bd-like"/>
</dbReference>
<dbReference type="InterPro" id="IPR006311">
    <property type="entry name" value="TAT_signal"/>
</dbReference>
<accession>A0ABT0DQC6</accession>
<gene>
    <name evidence="3" type="ORF">MWN33_15715</name>
</gene>
<reference evidence="4" key="2">
    <citation type="submission" date="2023-07" db="EMBL/GenBank/DDBJ databases">
        <title>Ancylobacter moscoviensis sp. nov., facultatively methylotrophic bacteria from activated sludge and the reclassification of Starkeya novella (Starkey 1934) Kelly et al. 2000 as Ancylobacter novellus comb. nov., Starkeya koreensis Im et al. 2006 as Ancylobacter koreensis comb.nov., Angulomicrobium tetraedrale Vasil'eva et al. 1986 as Ancylobacter tetraedralis comb. nov., Angulomicrobium amanitiforme Fritz et al. 2004 as Ancylobacter amanitiformis comb. nov. and Methylorhabdus multivorans Doronina et al. 1996 as Ancylobacter multivorans comb. nov. and emended description of the genus Ancylobacter.</title>
        <authorList>
            <person name="Doronina N."/>
            <person name="Chemodurova A."/>
            <person name="Grouzdev D."/>
            <person name="Koziaeva V."/>
            <person name="Shi W."/>
            <person name="Wu L."/>
            <person name="Kaparullina E."/>
        </authorList>
    </citation>
    <scope>NUCLEOTIDE SEQUENCE [LARGE SCALE GENOMIC DNA]</scope>
    <source>
        <strain evidence="4">Jip08</strain>
    </source>
</reference>
<dbReference type="InterPro" id="IPR036365">
    <property type="entry name" value="PGBD-like_sf"/>
</dbReference>
<dbReference type="RefSeq" id="WP_247201988.1">
    <property type="nucleotide sequence ID" value="NZ_JALKCG010000007.1"/>
</dbReference>
<dbReference type="Proteomes" id="UP001202867">
    <property type="component" value="Unassembled WGS sequence"/>
</dbReference>
<dbReference type="PANTHER" id="PTHR30163:SF8">
    <property type="entry name" value="LYTIC MUREIN TRANSGLYCOSYLASE"/>
    <property type="match status" value="1"/>
</dbReference>
<dbReference type="EMBL" id="JALKCG010000007">
    <property type="protein sequence ID" value="MCK0209481.1"/>
    <property type="molecule type" value="Genomic_DNA"/>
</dbReference>
<evidence type="ECO:0000313" key="3">
    <source>
        <dbReference type="EMBL" id="MCK0209481.1"/>
    </source>
</evidence>
<dbReference type="InterPro" id="IPR031304">
    <property type="entry name" value="SLT_2"/>
</dbReference>
<dbReference type="InterPro" id="IPR011970">
    <property type="entry name" value="MltB_2"/>
</dbReference>
<reference evidence="3 4" key="1">
    <citation type="submission" date="2022-04" db="EMBL/GenBank/DDBJ databases">
        <authorList>
            <person name="Grouzdev D.S."/>
            <person name="Pantiukh K.S."/>
            <person name="Krutkina M.S."/>
        </authorList>
    </citation>
    <scope>NUCLEOTIDE SEQUENCE [LARGE SCALE GENOMIC DNA]</scope>
    <source>
        <strain evidence="3 4">Jip08</strain>
    </source>
</reference>
<dbReference type="InterPro" id="IPR043426">
    <property type="entry name" value="MltB-like"/>
</dbReference>
<feature type="domain" description="Transglycosylase SLT" evidence="2">
    <location>
        <begin position="51"/>
        <end position="346"/>
    </location>
</feature>
<dbReference type="PANTHER" id="PTHR30163">
    <property type="entry name" value="MEMBRANE-BOUND LYTIC MUREIN TRANSGLYCOSYLASE B"/>
    <property type="match status" value="1"/>
</dbReference>
<dbReference type="SUPFAM" id="SSF47090">
    <property type="entry name" value="PGBD-like"/>
    <property type="match status" value="1"/>
</dbReference>
<proteinExistence type="predicted"/>
<dbReference type="InterPro" id="IPR023346">
    <property type="entry name" value="Lysozyme-like_dom_sf"/>
</dbReference>
<evidence type="ECO:0000259" key="1">
    <source>
        <dbReference type="Pfam" id="PF01471"/>
    </source>
</evidence>
<dbReference type="NCBIfam" id="TIGR02283">
    <property type="entry name" value="MltB_2"/>
    <property type="match status" value="1"/>
</dbReference>
<dbReference type="Pfam" id="PF13406">
    <property type="entry name" value="SLT_2"/>
    <property type="match status" value="1"/>
</dbReference>
<protein>
    <submittedName>
        <fullName evidence="3">Lytic murein transglycosylase</fullName>
    </submittedName>
</protein>
<sequence>MSDDSLHGAAFPVRPGLAATRRGFLAGAGASLLAGALGTGRAVAQSTRQPFDAWLDEFRARARARGISDSVYDRVTAGLKPDTSVYAKDGAQPEFREQLWQYLNRRISEWRLNTGRAAAKQNAALLKRLEKDYGVAPDVLLGLWGMESAFGELVTDPDHMKPVFPSLAALAWGEPRRRTYWETEFLNGLAVVQRGWGEPDEMLGSWAGAMGHTQWMPEVWLNLGVDYDGDGHPSPYSVADALAGSSRYLIQRGKYQRGLPWGFEVTMEGVPDKYADARAWRAVEDWGKLGIKPAGGGRFALPKAKARLWAPVGTDGPCFLLTQNFYAVRSYNPSMNYALAVCHLGDRVLGGEDFVTPFPGGERALTLAEIQEVQKRLTRAGFDTGGVDGRVGNMTMRAVAGFQRRMGVEPDGYAGLDVLAALRQGR</sequence>
<dbReference type="Gene3D" id="1.10.530.10">
    <property type="match status" value="1"/>
</dbReference>
<dbReference type="Pfam" id="PF01471">
    <property type="entry name" value="PG_binding_1"/>
    <property type="match status" value="1"/>
</dbReference>
<dbReference type="SUPFAM" id="SSF53955">
    <property type="entry name" value="Lysozyme-like"/>
    <property type="match status" value="1"/>
</dbReference>
<dbReference type="PROSITE" id="PS51318">
    <property type="entry name" value="TAT"/>
    <property type="match status" value="1"/>
</dbReference>
<keyword evidence="4" id="KW-1185">Reference proteome</keyword>
<organism evidence="3 4">
    <name type="scientific">Ancylobacter koreensis</name>
    <dbReference type="NCBI Taxonomy" id="266121"/>
    <lineage>
        <taxon>Bacteria</taxon>
        <taxon>Pseudomonadati</taxon>
        <taxon>Pseudomonadota</taxon>
        <taxon>Alphaproteobacteria</taxon>
        <taxon>Hyphomicrobiales</taxon>
        <taxon>Xanthobacteraceae</taxon>
        <taxon>Ancylobacter</taxon>
    </lineage>
</organism>
<dbReference type="Gene3D" id="1.10.101.10">
    <property type="entry name" value="PGBD-like superfamily/PGBD"/>
    <property type="match status" value="1"/>
</dbReference>
<dbReference type="Gene3D" id="1.10.8.350">
    <property type="entry name" value="Bacterial muramidase"/>
    <property type="match status" value="1"/>
</dbReference>
<feature type="domain" description="Peptidoglycan binding-like" evidence="1">
    <location>
        <begin position="368"/>
        <end position="422"/>
    </location>
</feature>
<name>A0ABT0DQC6_9HYPH</name>
<evidence type="ECO:0000313" key="4">
    <source>
        <dbReference type="Proteomes" id="UP001202867"/>
    </source>
</evidence>
<evidence type="ECO:0000259" key="2">
    <source>
        <dbReference type="Pfam" id="PF13406"/>
    </source>
</evidence>